<keyword evidence="1" id="KW-0472">Membrane</keyword>
<gene>
    <name evidence="2" type="ORF">FYJ39_10215</name>
</gene>
<keyword evidence="1" id="KW-0812">Transmembrane</keyword>
<dbReference type="EMBL" id="VUMD01000008">
    <property type="protein sequence ID" value="MSS36942.1"/>
    <property type="molecule type" value="Genomic_DNA"/>
</dbReference>
<feature type="transmembrane region" description="Helical" evidence="1">
    <location>
        <begin position="54"/>
        <end position="77"/>
    </location>
</feature>
<evidence type="ECO:0000313" key="2">
    <source>
        <dbReference type="EMBL" id="MSS36942.1"/>
    </source>
</evidence>
<keyword evidence="1" id="KW-1133">Transmembrane helix</keyword>
<dbReference type="RefSeq" id="WP_154472388.1">
    <property type="nucleotide sequence ID" value="NZ_VUMD01000008.1"/>
</dbReference>
<name>A0A7X2NLB1_9CLOT</name>
<keyword evidence="3" id="KW-1185">Reference proteome</keyword>
<reference evidence="2 3" key="1">
    <citation type="submission" date="2019-08" db="EMBL/GenBank/DDBJ databases">
        <title>In-depth cultivation of the pig gut microbiome towards novel bacterial diversity and tailored functional studies.</title>
        <authorList>
            <person name="Wylensek D."/>
            <person name="Hitch T.C.A."/>
            <person name="Clavel T."/>
        </authorList>
    </citation>
    <scope>NUCLEOTIDE SEQUENCE [LARGE SCALE GENOMIC DNA]</scope>
    <source>
        <strain evidence="2 3">WCA-389-WT-23D1</strain>
    </source>
</reference>
<dbReference type="Proteomes" id="UP000429958">
    <property type="component" value="Unassembled WGS sequence"/>
</dbReference>
<organism evidence="2 3">
    <name type="scientific">Clostridium porci</name>
    <dbReference type="NCBI Taxonomy" id="2605778"/>
    <lineage>
        <taxon>Bacteria</taxon>
        <taxon>Bacillati</taxon>
        <taxon>Bacillota</taxon>
        <taxon>Clostridia</taxon>
        <taxon>Eubacteriales</taxon>
        <taxon>Clostridiaceae</taxon>
        <taxon>Clostridium</taxon>
    </lineage>
</organism>
<protein>
    <recommendedName>
        <fullName evidence="4">DUF4367 domain-containing protein</fullName>
    </recommendedName>
</protein>
<comment type="caution">
    <text evidence="2">The sequence shown here is derived from an EMBL/GenBank/DDBJ whole genome shotgun (WGS) entry which is preliminary data.</text>
</comment>
<accession>A0A7X2NLB1</accession>
<evidence type="ECO:0000256" key="1">
    <source>
        <dbReference type="SAM" id="Phobius"/>
    </source>
</evidence>
<evidence type="ECO:0008006" key="4">
    <source>
        <dbReference type="Google" id="ProtNLM"/>
    </source>
</evidence>
<evidence type="ECO:0000313" key="3">
    <source>
        <dbReference type="Proteomes" id="UP000429958"/>
    </source>
</evidence>
<sequence>MGREDKLEEALNQCLNRRAELLEVPSSDTEGILRLVHERIKEKSGMKKWSTRNIIIAAAAICMLSTVTGIAAGKAAYMSAASSHKDRFAYGQLKDMEQKAGFATKAPETFSNGYTFEYGVPVSNKEMDEEQNVIRTAESLGLTYQKDGMPDITIDIQSWGFYDGETTADETFSHGEITLGYRCDNYRFVPADYQISQEEQALVDAGDLYVSYGSAQVEDSRIQFVLWTEGEVHYIMMSKDNAMTAEELVQMAGEIIDNK</sequence>
<dbReference type="AlphaFoldDB" id="A0A7X2NLB1"/>
<proteinExistence type="predicted"/>